<accession>A0A0D2PN29</accession>
<proteinExistence type="predicted"/>
<sequence length="279" mass="30051">MRRRMWESSEGRGKALIRSHVEYGLGRISRGSSTGRDKYARVALCDLSGDRRGGVSVLRRVVPSSRHSAAAFAAIIGPLRAGAGRVRFCPGFELRVKMRENFFQNARRVVVSGSEFIIQTARDDTSRAQSVSRPVPAAGYATDGAYSHLSRTGSCNGSTSSYSPSFYSDQQATLGAQELPSHATSPSPFSVPPSAFIPFRFQSATSHSPHRASPVPPQHPLTQTASPPRYTYFTQPSPPFSCSAASPRSPRSSSSLPTYGGRVSDAPANLLRIHVAVHS</sequence>
<dbReference type="EMBL" id="KN817559">
    <property type="protein sequence ID" value="KJA21275.1"/>
    <property type="molecule type" value="Genomic_DNA"/>
</dbReference>
<gene>
    <name evidence="2" type="ORF">HYPSUDRAFT_203050</name>
</gene>
<feature type="compositionally biased region" description="Low complexity" evidence="1">
    <location>
        <begin position="240"/>
        <end position="257"/>
    </location>
</feature>
<organism evidence="2 3">
    <name type="scientific">Hypholoma sublateritium (strain FD-334 SS-4)</name>
    <dbReference type="NCBI Taxonomy" id="945553"/>
    <lineage>
        <taxon>Eukaryota</taxon>
        <taxon>Fungi</taxon>
        <taxon>Dikarya</taxon>
        <taxon>Basidiomycota</taxon>
        <taxon>Agaricomycotina</taxon>
        <taxon>Agaricomycetes</taxon>
        <taxon>Agaricomycetidae</taxon>
        <taxon>Agaricales</taxon>
        <taxon>Agaricineae</taxon>
        <taxon>Strophariaceae</taxon>
        <taxon>Hypholoma</taxon>
    </lineage>
</organism>
<feature type="region of interest" description="Disordered" evidence="1">
    <location>
        <begin position="205"/>
        <end position="263"/>
    </location>
</feature>
<evidence type="ECO:0000313" key="3">
    <source>
        <dbReference type="Proteomes" id="UP000054270"/>
    </source>
</evidence>
<evidence type="ECO:0000256" key="1">
    <source>
        <dbReference type="SAM" id="MobiDB-lite"/>
    </source>
</evidence>
<evidence type="ECO:0000313" key="2">
    <source>
        <dbReference type="EMBL" id="KJA21275.1"/>
    </source>
</evidence>
<dbReference type="AlphaFoldDB" id="A0A0D2PN29"/>
<protein>
    <submittedName>
        <fullName evidence="2">Uncharacterized protein</fullName>
    </submittedName>
</protein>
<keyword evidence="3" id="KW-1185">Reference proteome</keyword>
<name>A0A0D2PN29_HYPSF</name>
<reference evidence="3" key="1">
    <citation type="submission" date="2014-04" db="EMBL/GenBank/DDBJ databases">
        <title>Evolutionary Origins and Diversification of the Mycorrhizal Mutualists.</title>
        <authorList>
            <consortium name="DOE Joint Genome Institute"/>
            <consortium name="Mycorrhizal Genomics Consortium"/>
            <person name="Kohler A."/>
            <person name="Kuo A."/>
            <person name="Nagy L.G."/>
            <person name="Floudas D."/>
            <person name="Copeland A."/>
            <person name="Barry K.W."/>
            <person name="Cichocki N."/>
            <person name="Veneault-Fourrey C."/>
            <person name="LaButti K."/>
            <person name="Lindquist E.A."/>
            <person name="Lipzen A."/>
            <person name="Lundell T."/>
            <person name="Morin E."/>
            <person name="Murat C."/>
            <person name="Riley R."/>
            <person name="Ohm R."/>
            <person name="Sun H."/>
            <person name="Tunlid A."/>
            <person name="Henrissat B."/>
            <person name="Grigoriev I.V."/>
            <person name="Hibbett D.S."/>
            <person name="Martin F."/>
        </authorList>
    </citation>
    <scope>NUCLEOTIDE SEQUENCE [LARGE SCALE GENOMIC DNA]</scope>
    <source>
        <strain evidence="3">FD-334 SS-4</strain>
    </source>
</reference>
<dbReference type="Proteomes" id="UP000054270">
    <property type="component" value="Unassembled WGS sequence"/>
</dbReference>